<dbReference type="EMBL" id="JAEMGP010000019">
    <property type="protein sequence ID" value="KAG5197606.1"/>
    <property type="molecule type" value="Genomic_DNA"/>
</dbReference>
<protein>
    <submittedName>
        <fullName evidence="1">Uncharacterized protein</fullName>
    </submittedName>
</protein>
<evidence type="ECO:0000313" key="1">
    <source>
        <dbReference type="EMBL" id="KAG5197606.1"/>
    </source>
</evidence>
<evidence type="ECO:0000313" key="2">
    <source>
        <dbReference type="Proteomes" id="UP000664991"/>
    </source>
</evidence>
<comment type="caution">
    <text evidence="1">The sequence shown here is derived from an EMBL/GenBank/DDBJ whole genome shotgun (WGS) entry which is preliminary data.</text>
</comment>
<reference evidence="1 2" key="1">
    <citation type="submission" date="2020-12" db="EMBL/GenBank/DDBJ databases">
        <title>De novo assembly of Tibetan sheep genome.</title>
        <authorList>
            <person name="Li X."/>
        </authorList>
    </citation>
    <scope>NUCLEOTIDE SEQUENCE [LARGE SCALE GENOMIC DNA]</scope>
    <source>
        <tissue evidence="1">Heart</tissue>
    </source>
</reference>
<dbReference type="AlphaFoldDB" id="A0A836CW24"/>
<proteinExistence type="predicted"/>
<organism evidence="1 2">
    <name type="scientific">Ovis aries</name>
    <name type="common">Sheep</name>
    <dbReference type="NCBI Taxonomy" id="9940"/>
    <lineage>
        <taxon>Eukaryota</taxon>
        <taxon>Metazoa</taxon>
        <taxon>Chordata</taxon>
        <taxon>Craniata</taxon>
        <taxon>Vertebrata</taxon>
        <taxon>Euteleostomi</taxon>
        <taxon>Mammalia</taxon>
        <taxon>Eutheria</taxon>
        <taxon>Laurasiatheria</taxon>
        <taxon>Artiodactyla</taxon>
        <taxon>Ruminantia</taxon>
        <taxon>Pecora</taxon>
        <taxon>Bovidae</taxon>
        <taxon>Caprinae</taxon>
        <taxon>Ovis</taxon>
    </lineage>
</organism>
<accession>A0A836CW24</accession>
<sequence>KELHLVLPGILRNLTDAVFLCSFVPCQVMQNTLACKIRASIVSKMLCAFVSGVDLEVVKLAKTKPGPLQIWLLMSLRNLKSFPFCDEGQDSNQIQLMMFSAFPLVIWIHEMARQRMVY</sequence>
<gene>
    <name evidence="1" type="ORF">JEQ12_008335</name>
</gene>
<feature type="non-terminal residue" evidence="1">
    <location>
        <position position="1"/>
    </location>
</feature>
<dbReference type="Proteomes" id="UP000664991">
    <property type="component" value="Unassembled WGS sequence"/>
</dbReference>
<name>A0A836CW24_SHEEP</name>